<evidence type="ECO:0000259" key="1">
    <source>
        <dbReference type="Pfam" id="PF01850"/>
    </source>
</evidence>
<dbReference type="InterPro" id="IPR002716">
    <property type="entry name" value="PIN_dom"/>
</dbReference>
<evidence type="ECO:0000313" key="2">
    <source>
        <dbReference type="EMBL" id="CAB4578012.1"/>
    </source>
</evidence>
<dbReference type="Pfam" id="PF01850">
    <property type="entry name" value="PIN"/>
    <property type="match status" value="1"/>
</dbReference>
<reference evidence="2" key="1">
    <citation type="submission" date="2020-05" db="EMBL/GenBank/DDBJ databases">
        <authorList>
            <person name="Chiriac C."/>
            <person name="Salcher M."/>
            <person name="Ghai R."/>
            <person name="Kavagutti S V."/>
        </authorList>
    </citation>
    <scope>NUCLEOTIDE SEQUENCE</scope>
</reference>
<accession>A0A6J6ENH7</accession>
<sequence length="134" mass="14390">MTLYLDASALVSAVVDGPGRGVVLDALDRDADWCASALALAEALALIPRLTDEPVLQNDIEDSLRLLWDRVAIVPVDQQCLDRAANIAREQPVHMSDAIHLAAADRLPRPLSFVTFDASQIPVALSMGFDVVSS</sequence>
<protein>
    <submittedName>
        <fullName evidence="2">Unannotated protein</fullName>
    </submittedName>
</protein>
<dbReference type="EMBL" id="CAEZTS010000057">
    <property type="protein sequence ID" value="CAB4578012.1"/>
    <property type="molecule type" value="Genomic_DNA"/>
</dbReference>
<proteinExistence type="predicted"/>
<organism evidence="2">
    <name type="scientific">freshwater metagenome</name>
    <dbReference type="NCBI Taxonomy" id="449393"/>
    <lineage>
        <taxon>unclassified sequences</taxon>
        <taxon>metagenomes</taxon>
        <taxon>ecological metagenomes</taxon>
    </lineage>
</organism>
<dbReference type="InterPro" id="IPR029060">
    <property type="entry name" value="PIN-like_dom_sf"/>
</dbReference>
<gene>
    <name evidence="2" type="ORF">UFOPK1722_00805</name>
</gene>
<dbReference type="SUPFAM" id="SSF88723">
    <property type="entry name" value="PIN domain-like"/>
    <property type="match status" value="1"/>
</dbReference>
<dbReference type="AlphaFoldDB" id="A0A6J6ENH7"/>
<name>A0A6J6ENH7_9ZZZZ</name>
<feature type="domain" description="PIN" evidence="1">
    <location>
        <begin position="4"/>
        <end position="118"/>
    </location>
</feature>
<dbReference type="Gene3D" id="3.40.50.1010">
    <property type="entry name" value="5'-nuclease"/>
    <property type="match status" value="1"/>
</dbReference>